<dbReference type="AlphaFoldDB" id="A0A410K186"/>
<keyword evidence="4 5" id="KW-0472">Membrane</keyword>
<dbReference type="GO" id="GO:0055085">
    <property type="term" value="P:transmembrane transport"/>
    <property type="evidence" value="ECO:0007669"/>
    <property type="project" value="InterPro"/>
</dbReference>
<evidence type="ECO:0000313" key="8">
    <source>
        <dbReference type="Proteomes" id="UP000287502"/>
    </source>
</evidence>
<evidence type="ECO:0000259" key="6">
    <source>
        <dbReference type="PROSITE" id="PS50801"/>
    </source>
</evidence>
<feature type="transmembrane region" description="Helical" evidence="5">
    <location>
        <begin position="124"/>
        <end position="142"/>
    </location>
</feature>
<dbReference type="OrthoDB" id="9769739at2"/>
<dbReference type="RefSeq" id="WP_128467426.1">
    <property type="nucleotide sequence ID" value="NZ_CP035108.1"/>
</dbReference>
<feature type="transmembrane region" description="Helical" evidence="5">
    <location>
        <begin position="347"/>
        <end position="364"/>
    </location>
</feature>
<feature type="domain" description="STAS" evidence="6">
    <location>
        <begin position="445"/>
        <end position="548"/>
    </location>
</feature>
<dbReference type="PROSITE" id="PS50801">
    <property type="entry name" value="STAS"/>
    <property type="match status" value="1"/>
</dbReference>
<sequence length="555" mass="59841">MDRTSLKPSLLTELKKGYGAETLRRDLFSGLTVGIVAIPLAMAFAIASGTTPDKGLFTAVIAGFFISLLGGSRYQIGGPTGAFVIIIYAVIEKHGYDGLVLATVIAGILLIILGLIRVGSYIKFIPYPVTTGFTAGIALVIFSTQVKDFFGLSIEKLPPEFHEKWMEYFFSFHTLNPAATGVGIATVAIIVSVRRFAPKIPAHVAAIFTLTAAAWIFGIPAETVGDRFGALPTSFPMPQIPSWSIEKIRAVFPDAITIALLAGIESLLSAVVADGMTGSRHRSNTELVAQGTANIMSAFFGGMPATGAIARTATNIKTGARTPVSGIIHAFTVLIFVLFLSDVAEKIPLAALSGVLFVVAWDMSELKSFRRLLNAPKSDSGVLVLTFLLTVLVDLTVAVQVGVVLAALLFMKRMSDVTHVDYLTGNGGNEDKYDPDRISLYNVPDGVEIYEIDGPFFFGVADRLAGMLAYLQKSPKVFILRMRKVPAIDATGIHALEEFHHKCMNHNVPLVLSGVQEQPHKALRKFGFLNEIGEKNVTDHISKALIRAEEIMSKE</sequence>
<feature type="transmembrane region" description="Helical" evidence="5">
    <location>
        <begin position="168"/>
        <end position="193"/>
    </location>
</feature>
<feature type="transmembrane region" description="Helical" evidence="5">
    <location>
        <begin position="27"/>
        <end position="48"/>
    </location>
</feature>
<dbReference type="Pfam" id="PF00916">
    <property type="entry name" value="Sulfate_transp"/>
    <property type="match status" value="1"/>
</dbReference>
<evidence type="ECO:0000256" key="3">
    <source>
        <dbReference type="ARBA" id="ARBA00022989"/>
    </source>
</evidence>
<keyword evidence="2 5" id="KW-0812">Transmembrane</keyword>
<keyword evidence="8" id="KW-1185">Reference proteome</keyword>
<accession>A0A410K186</accession>
<protein>
    <submittedName>
        <fullName evidence="7">Sulfate permease</fullName>
    </submittedName>
</protein>
<feature type="transmembrane region" description="Helical" evidence="5">
    <location>
        <begin position="96"/>
        <end position="117"/>
    </location>
</feature>
<dbReference type="EMBL" id="CP035108">
    <property type="protein sequence ID" value="QAR34121.1"/>
    <property type="molecule type" value="Genomic_DNA"/>
</dbReference>
<dbReference type="Pfam" id="PF01740">
    <property type="entry name" value="STAS"/>
    <property type="match status" value="1"/>
</dbReference>
<dbReference type="Proteomes" id="UP000287502">
    <property type="component" value="Chromosome"/>
</dbReference>
<dbReference type="InterPro" id="IPR036513">
    <property type="entry name" value="STAS_dom_sf"/>
</dbReference>
<feature type="transmembrane region" description="Helical" evidence="5">
    <location>
        <begin position="255"/>
        <end position="275"/>
    </location>
</feature>
<feature type="transmembrane region" description="Helical" evidence="5">
    <location>
        <begin position="200"/>
        <end position="219"/>
    </location>
</feature>
<evidence type="ECO:0000256" key="4">
    <source>
        <dbReference type="ARBA" id="ARBA00023136"/>
    </source>
</evidence>
<evidence type="ECO:0000313" key="7">
    <source>
        <dbReference type="EMBL" id="QAR34121.1"/>
    </source>
</evidence>
<feature type="transmembrane region" description="Helical" evidence="5">
    <location>
        <begin position="55"/>
        <end position="76"/>
    </location>
</feature>
<dbReference type="InterPro" id="IPR011547">
    <property type="entry name" value="SLC26A/SulP_dom"/>
</dbReference>
<keyword evidence="3 5" id="KW-1133">Transmembrane helix</keyword>
<dbReference type="SUPFAM" id="SSF52091">
    <property type="entry name" value="SpoIIaa-like"/>
    <property type="match status" value="1"/>
</dbReference>
<dbReference type="PANTHER" id="PTHR11814">
    <property type="entry name" value="SULFATE TRANSPORTER"/>
    <property type="match status" value="1"/>
</dbReference>
<name>A0A410K186_9BACT</name>
<evidence type="ECO:0000256" key="5">
    <source>
        <dbReference type="SAM" id="Phobius"/>
    </source>
</evidence>
<feature type="transmembrane region" description="Helical" evidence="5">
    <location>
        <begin position="287"/>
        <end position="310"/>
    </location>
</feature>
<feature type="transmembrane region" description="Helical" evidence="5">
    <location>
        <begin position="322"/>
        <end position="340"/>
    </location>
</feature>
<dbReference type="NCBIfam" id="TIGR00815">
    <property type="entry name" value="sulP"/>
    <property type="match status" value="1"/>
</dbReference>
<evidence type="ECO:0000256" key="1">
    <source>
        <dbReference type="ARBA" id="ARBA00004141"/>
    </source>
</evidence>
<dbReference type="GO" id="GO:0016020">
    <property type="term" value="C:membrane"/>
    <property type="evidence" value="ECO:0007669"/>
    <property type="project" value="UniProtKB-SubCell"/>
</dbReference>
<comment type="subcellular location">
    <subcellularLocation>
        <location evidence="1">Membrane</location>
        <topology evidence="1">Multi-pass membrane protein</topology>
    </subcellularLocation>
</comment>
<reference evidence="7 8" key="1">
    <citation type="submission" date="2019-01" db="EMBL/GenBank/DDBJ databases">
        <title>Geovibrio thiophilus DSM 11263, complete genome.</title>
        <authorList>
            <person name="Spring S."/>
            <person name="Bunk B."/>
            <person name="Sproer C."/>
        </authorList>
    </citation>
    <scope>NUCLEOTIDE SEQUENCE [LARGE SCALE GENOMIC DNA]</scope>
    <source>
        <strain evidence="7 8">DSM 11263</strain>
    </source>
</reference>
<dbReference type="Gene3D" id="3.30.750.24">
    <property type="entry name" value="STAS domain"/>
    <property type="match status" value="1"/>
</dbReference>
<proteinExistence type="predicted"/>
<evidence type="ECO:0000256" key="2">
    <source>
        <dbReference type="ARBA" id="ARBA00022692"/>
    </source>
</evidence>
<dbReference type="InterPro" id="IPR001902">
    <property type="entry name" value="SLC26A/SulP_fam"/>
</dbReference>
<dbReference type="InterPro" id="IPR002645">
    <property type="entry name" value="STAS_dom"/>
</dbReference>
<gene>
    <name evidence="7" type="primary">sulP</name>
    <name evidence="7" type="ORF">EP073_12115</name>
</gene>
<dbReference type="CDD" id="cd07042">
    <property type="entry name" value="STAS_SulP_like_sulfate_transporter"/>
    <property type="match status" value="1"/>
</dbReference>
<feature type="transmembrane region" description="Helical" evidence="5">
    <location>
        <begin position="384"/>
        <end position="410"/>
    </location>
</feature>
<dbReference type="KEGG" id="gtl:EP073_12115"/>
<organism evidence="7 8">
    <name type="scientific">Geovibrio thiophilus</name>
    <dbReference type="NCBI Taxonomy" id="139438"/>
    <lineage>
        <taxon>Bacteria</taxon>
        <taxon>Pseudomonadati</taxon>
        <taxon>Deferribacterota</taxon>
        <taxon>Deferribacteres</taxon>
        <taxon>Deferribacterales</taxon>
        <taxon>Geovibrionaceae</taxon>
        <taxon>Geovibrio</taxon>
    </lineage>
</organism>